<feature type="coiled-coil region" evidence="1">
    <location>
        <begin position="81"/>
        <end position="119"/>
    </location>
</feature>
<dbReference type="EMBL" id="PP895363">
    <property type="protein sequence ID" value="XCI78089.1"/>
    <property type="molecule type" value="Genomic_DNA"/>
</dbReference>
<evidence type="ECO:0000256" key="2">
    <source>
        <dbReference type="SAM" id="Phobius"/>
    </source>
</evidence>
<keyword evidence="2" id="KW-1133">Transmembrane helix</keyword>
<keyword evidence="2" id="KW-0812">Transmembrane</keyword>
<keyword evidence="2" id="KW-0472">Membrane</keyword>
<sequence length="146" mass="16271">MKMSLLISLLNTIKNNKTIRYLVIGVILLLVIVFGAIHIKNSIYEDGYNAGVAKEQQTQQIQQAKAKQDFDTLQAKADADRSQLNNTIAKLSNDTEILKEKLSKKETELQQEAKEYAKTTTGSMSCFAPNDNGLHIINKSFPTSSH</sequence>
<accession>A0AAU8HZJ8</accession>
<organism evidence="3">
    <name type="scientific">Klebsiella phage FKP3</name>
    <dbReference type="NCBI Taxonomy" id="3231233"/>
    <lineage>
        <taxon>Viruses</taxon>
        <taxon>Duplodnaviria</taxon>
        <taxon>Heunggongvirae</taxon>
        <taxon>Uroviricota</taxon>
        <taxon>Caudoviricetes</taxon>
        <taxon>Stephanstirmvirinae</taxon>
        <taxon>Justusliebigvirus</taxon>
    </lineage>
</organism>
<evidence type="ECO:0000313" key="3">
    <source>
        <dbReference type="EMBL" id="XCI78089.1"/>
    </source>
</evidence>
<feature type="transmembrane region" description="Helical" evidence="2">
    <location>
        <begin position="21"/>
        <end position="39"/>
    </location>
</feature>
<name>A0AAU8HZJ8_9CAUD</name>
<proteinExistence type="predicted"/>
<keyword evidence="1" id="KW-0175">Coiled coil</keyword>
<protein>
    <submittedName>
        <fullName evidence="3">Rz-like spanin</fullName>
    </submittedName>
</protein>
<evidence type="ECO:0000256" key="1">
    <source>
        <dbReference type="SAM" id="Coils"/>
    </source>
</evidence>
<reference evidence="3" key="1">
    <citation type="submission" date="2024-06" db="EMBL/GenBank/DDBJ databases">
        <title>High activity and specificity of bacteriophage cocktails against carbapenem-resistant Klebsiella pneumoniae belonging to high-risk clones CG258 and ST307.</title>
        <authorList>
            <person name="Jimenez Quiceno J."/>
            <person name="Salazar Ospina L."/>
            <person name="Tellez Carrasquilla S."/>
        </authorList>
    </citation>
    <scope>NUCLEOTIDE SEQUENCE</scope>
</reference>